<reference evidence="1" key="1">
    <citation type="submission" date="2021-08" db="EMBL/GenBank/DDBJ databases">
        <title>Hoeflea bacterium WL0058 sp. nov., isolated from the sediment.</title>
        <authorList>
            <person name="Wang L."/>
            <person name="Zhang D."/>
        </authorList>
    </citation>
    <scope>NUCLEOTIDE SEQUENCE</scope>
    <source>
        <strain evidence="1">WL0058</strain>
    </source>
</reference>
<comment type="caution">
    <text evidence="1">The sequence shown here is derived from an EMBL/GenBank/DDBJ whole genome shotgun (WGS) entry which is preliminary data.</text>
</comment>
<name>A0AAE2ZHV0_9HYPH</name>
<gene>
    <name evidence="1" type="ORF">K1W69_07320</name>
</gene>
<dbReference type="AlphaFoldDB" id="A0AAE2ZHV0"/>
<dbReference type="PIRSF" id="PIRSF007028">
    <property type="entry name" value="UCP007028"/>
    <property type="match status" value="1"/>
</dbReference>
<protein>
    <submittedName>
        <fullName evidence="1">DUF1428 domain-containing protein</fullName>
    </submittedName>
</protein>
<dbReference type="InterPro" id="IPR011008">
    <property type="entry name" value="Dimeric_a/b-barrel"/>
</dbReference>
<evidence type="ECO:0000313" key="1">
    <source>
        <dbReference type="EMBL" id="MBW8636994.1"/>
    </source>
</evidence>
<dbReference type="Gene3D" id="3.30.70.100">
    <property type="match status" value="1"/>
</dbReference>
<dbReference type="Pfam" id="PF07237">
    <property type="entry name" value="DUF1428"/>
    <property type="match status" value="1"/>
</dbReference>
<proteinExistence type="predicted"/>
<dbReference type="RefSeq" id="WP_220227631.1">
    <property type="nucleotide sequence ID" value="NZ_JAICBX010000001.1"/>
</dbReference>
<dbReference type="InterPro" id="IPR009874">
    <property type="entry name" value="DUF1428"/>
</dbReference>
<dbReference type="EMBL" id="JAICBX010000001">
    <property type="protein sequence ID" value="MBW8636994.1"/>
    <property type="molecule type" value="Genomic_DNA"/>
</dbReference>
<evidence type="ECO:0000313" key="2">
    <source>
        <dbReference type="Proteomes" id="UP001196509"/>
    </source>
</evidence>
<dbReference type="SUPFAM" id="SSF54909">
    <property type="entry name" value="Dimeric alpha+beta barrel"/>
    <property type="match status" value="1"/>
</dbReference>
<keyword evidence="2" id="KW-1185">Reference proteome</keyword>
<dbReference type="Proteomes" id="UP001196509">
    <property type="component" value="Unassembled WGS sequence"/>
</dbReference>
<sequence>MPYVDGFVAAVPNANREKYLKHAKDAAVVFKEHGALTVVECWGDDVPDGEVTSFPMAVKREENETVVFSWITWPSRDARNEGMQKVMEDPRMQPDQFEFPFDGRRLIYGGFEMIFEA</sequence>
<organism evidence="1 2">
    <name type="scientific">Flavimaribacter sediminis</name>
    <dbReference type="NCBI Taxonomy" id="2865987"/>
    <lineage>
        <taxon>Bacteria</taxon>
        <taxon>Pseudomonadati</taxon>
        <taxon>Pseudomonadota</taxon>
        <taxon>Alphaproteobacteria</taxon>
        <taxon>Hyphomicrobiales</taxon>
        <taxon>Rhizobiaceae</taxon>
        <taxon>Flavimaribacter</taxon>
    </lineage>
</organism>
<accession>A0AAE2ZHV0</accession>